<name>A0AB33J086_9BACT</name>
<feature type="transmembrane region" description="Helical" evidence="2">
    <location>
        <begin position="222"/>
        <end position="240"/>
    </location>
</feature>
<accession>A0AB33J086</accession>
<feature type="transmembrane region" description="Helical" evidence="2">
    <location>
        <begin position="422"/>
        <end position="444"/>
    </location>
</feature>
<dbReference type="PANTHER" id="PTHR11328:SF24">
    <property type="entry name" value="MAJOR FACILITATOR SUPERFAMILY (MFS) PROFILE DOMAIN-CONTAINING PROTEIN"/>
    <property type="match status" value="1"/>
</dbReference>
<evidence type="ECO:0000313" key="3">
    <source>
        <dbReference type="EMBL" id="BFO75295.1"/>
    </source>
</evidence>
<comment type="similarity">
    <text evidence="1">Belongs to the sodium:galactoside symporter (TC 2.A.2) family.</text>
</comment>
<dbReference type="CDD" id="cd17332">
    <property type="entry name" value="MFS_MelB_like"/>
    <property type="match status" value="1"/>
</dbReference>
<dbReference type="Gene3D" id="1.20.1250.20">
    <property type="entry name" value="MFS general substrate transporter like domains"/>
    <property type="match status" value="2"/>
</dbReference>
<feature type="transmembrane region" description="Helical" evidence="2">
    <location>
        <begin position="147"/>
        <end position="167"/>
    </location>
</feature>
<feature type="transmembrane region" description="Helical" evidence="2">
    <location>
        <begin position="327"/>
        <end position="350"/>
    </location>
</feature>
<dbReference type="InterPro" id="IPR039672">
    <property type="entry name" value="MFS_2"/>
</dbReference>
<feature type="transmembrane region" description="Helical" evidence="2">
    <location>
        <begin position="382"/>
        <end position="402"/>
    </location>
</feature>
<dbReference type="NCBIfam" id="TIGR00792">
    <property type="entry name" value="gph"/>
    <property type="match status" value="1"/>
</dbReference>
<keyword evidence="2" id="KW-0472">Membrane</keyword>
<dbReference type="InterPro" id="IPR001927">
    <property type="entry name" value="Na/Gal_symport"/>
</dbReference>
<dbReference type="GO" id="GO:0005886">
    <property type="term" value="C:plasma membrane"/>
    <property type="evidence" value="ECO:0007669"/>
    <property type="project" value="TreeGrafter"/>
</dbReference>
<dbReference type="EMBL" id="AP035787">
    <property type="protein sequence ID" value="BFO75295.1"/>
    <property type="molecule type" value="Genomic_DNA"/>
</dbReference>
<dbReference type="GO" id="GO:0006814">
    <property type="term" value="P:sodium ion transport"/>
    <property type="evidence" value="ECO:0007669"/>
    <property type="project" value="InterPro"/>
</dbReference>
<keyword evidence="2" id="KW-0812">Transmembrane</keyword>
<dbReference type="InterPro" id="IPR036259">
    <property type="entry name" value="MFS_trans_sf"/>
</dbReference>
<evidence type="ECO:0000256" key="1">
    <source>
        <dbReference type="ARBA" id="ARBA00009617"/>
    </source>
</evidence>
<evidence type="ECO:0000256" key="2">
    <source>
        <dbReference type="SAM" id="Phobius"/>
    </source>
</evidence>
<feature type="transmembrane region" description="Helical" evidence="2">
    <location>
        <begin position="179"/>
        <end position="201"/>
    </location>
</feature>
<feature type="transmembrane region" description="Helical" evidence="2">
    <location>
        <begin position="109"/>
        <end position="135"/>
    </location>
</feature>
<dbReference type="PANTHER" id="PTHR11328">
    <property type="entry name" value="MAJOR FACILITATOR SUPERFAMILY DOMAIN-CONTAINING PROTEIN"/>
    <property type="match status" value="1"/>
</dbReference>
<gene>
    <name evidence="3" type="ORF">GTC17259_03450</name>
</gene>
<feature type="transmembrane region" description="Helical" evidence="2">
    <location>
        <begin position="303"/>
        <end position="321"/>
    </location>
</feature>
<feature type="transmembrane region" description="Helical" evidence="2">
    <location>
        <begin position="79"/>
        <end position="97"/>
    </location>
</feature>
<keyword evidence="2" id="KW-1133">Transmembrane helix</keyword>
<proteinExistence type="inferred from homology"/>
<dbReference type="AlphaFoldDB" id="A0AB33J086"/>
<dbReference type="Pfam" id="PF13347">
    <property type="entry name" value="MFS_2"/>
    <property type="match status" value="1"/>
</dbReference>
<organism evidence="3">
    <name type="scientific">Prevotella sp. GTC17259</name>
    <dbReference type="NCBI Taxonomy" id="3236795"/>
    <lineage>
        <taxon>Bacteria</taxon>
        <taxon>Pseudomonadati</taxon>
        <taxon>Bacteroidota</taxon>
        <taxon>Bacteroidia</taxon>
        <taxon>Bacteroidales</taxon>
        <taxon>Prevotellaceae</taxon>
        <taxon>Prevotella</taxon>
    </lineage>
</organism>
<dbReference type="GO" id="GO:0015293">
    <property type="term" value="F:symporter activity"/>
    <property type="evidence" value="ECO:0007669"/>
    <property type="project" value="InterPro"/>
</dbReference>
<reference evidence="3" key="1">
    <citation type="submission" date="2024-07" db="EMBL/GenBank/DDBJ databases">
        <title>Complete genome sequence of Prevotella sp. YM-2024 GTC17259.</title>
        <authorList>
            <person name="Hayashi M."/>
            <person name="Muto Y."/>
            <person name="Tanaka K."/>
            <person name="Niwa H."/>
        </authorList>
    </citation>
    <scope>NUCLEOTIDE SEQUENCE</scope>
    <source>
        <strain evidence="3">GTC17259</strain>
    </source>
</reference>
<dbReference type="SUPFAM" id="SSF103473">
    <property type="entry name" value="MFS general substrate transporter"/>
    <property type="match status" value="1"/>
</dbReference>
<dbReference type="GO" id="GO:0008643">
    <property type="term" value="P:carbohydrate transport"/>
    <property type="evidence" value="ECO:0007669"/>
    <property type="project" value="InterPro"/>
</dbReference>
<feature type="transmembrane region" description="Helical" evidence="2">
    <location>
        <begin position="12"/>
        <end position="31"/>
    </location>
</feature>
<feature type="transmembrane region" description="Helical" evidence="2">
    <location>
        <begin position="260"/>
        <end position="282"/>
    </location>
</feature>
<sequence length="466" mass="51809">MAKSKLIEKVGYGFGDMSSSMFWKIFSYYLPFFYSNIFGLSLADAATLMLVTRIWDAVSDPMMGIIADRTNTRWGKYRPYLLWVAPLFSVSGILLFATPDWDYAAKLIWAYVTYILMMTVYTAINVPYGAMLGVLTDDSNEKTVFSSFRMFFAFGGSFIALFAWEPLTRLFGGYDSTQGWFWAMVSIAVACFILFLLCFAITREHLKTVSNVSIGSDIKSLLHNKPWWLLIGAALCFNLFNTVRGSTVAYFFKDIIGDGAVLLFFTTQLAFYGGLFLGVGEVSNMLGVSITVPIAKRIGKKTTFMLVNALLIVLSIIFFFIPCTPAGYWWMLIFQILISILTGIMSPLVWSMYADVSDYAELKFKTASTGLIFSSSSMAQKFGGAIGGSAALWLLGGFGYITDPAVLAQGGVVQPEAALDCLRYLMSFIPAGVSLVSLIVVYFYPLTTEKIEEINTQLKVVRRIED</sequence>
<protein>
    <submittedName>
        <fullName evidence="3">MFS transporter</fullName>
    </submittedName>
</protein>